<gene>
    <name evidence="3" type="ORF">GR197_14855</name>
</gene>
<accession>A0A7K3UDT1</accession>
<dbReference type="GO" id="GO:0003677">
    <property type="term" value="F:DNA binding"/>
    <property type="evidence" value="ECO:0007669"/>
    <property type="project" value="InterPro"/>
</dbReference>
<evidence type="ECO:0000259" key="2">
    <source>
        <dbReference type="Pfam" id="PF01609"/>
    </source>
</evidence>
<dbReference type="PANTHER" id="PTHR30007:SF0">
    <property type="entry name" value="TRANSPOSASE"/>
    <property type="match status" value="1"/>
</dbReference>
<dbReference type="AlphaFoldDB" id="A0A7K3UDT1"/>
<dbReference type="GO" id="GO:0006313">
    <property type="term" value="P:DNA transposition"/>
    <property type="evidence" value="ECO:0007669"/>
    <property type="project" value="InterPro"/>
</dbReference>
<feature type="region of interest" description="Disordered" evidence="1">
    <location>
        <begin position="60"/>
        <end position="96"/>
    </location>
</feature>
<sequence>MEDREEQPLFAIIDSQSVKTGPDARRDVGYDAGKKLKGRKRHILVDTLGMLLKADVLGGYSRSRRGSPRFRQTRRPLCDGGYQGRKVEEASPRLIS</sequence>
<evidence type="ECO:0000313" key="3">
    <source>
        <dbReference type="EMBL" id="NEJ71810.1"/>
    </source>
</evidence>
<feature type="compositionally biased region" description="Basic and acidic residues" evidence="1">
    <location>
        <begin position="85"/>
        <end position="96"/>
    </location>
</feature>
<dbReference type="PANTHER" id="PTHR30007">
    <property type="entry name" value="PHP DOMAIN PROTEIN"/>
    <property type="match status" value="1"/>
</dbReference>
<reference evidence="3 4" key="1">
    <citation type="submission" date="2019-12" db="EMBL/GenBank/DDBJ databases">
        <title>Rhizobium genotypes associated with high levels of biological nitrogen fixation by grain legumes in a temperate-maritime cropping system.</title>
        <authorList>
            <person name="Maluk M."/>
            <person name="Francesc Ferrando Molina F."/>
            <person name="Lopez Del Egido L."/>
            <person name="Lafos M."/>
            <person name="Langarica-Fuentes A."/>
            <person name="Gebre Yohannes G."/>
            <person name="Young M.W."/>
            <person name="Martin P."/>
            <person name="Gantlett R."/>
            <person name="Kenicer G."/>
            <person name="Hawes C."/>
            <person name="Begg G.S."/>
            <person name="Quilliam R.S."/>
            <person name="Squire G.R."/>
            <person name="Poole P.S."/>
            <person name="Young P.W."/>
            <person name="Iannetta P.M."/>
            <person name="James E.K."/>
        </authorList>
    </citation>
    <scope>NUCLEOTIDE SEQUENCE [LARGE SCALE GENOMIC DNA]</scope>
    <source>
        <strain evidence="3 4">JHI366</strain>
    </source>
</reference>
<feature type="domain" description="Transposase IS4-like" evidence="2">
    <location>
        <begin position="8"/>
        <end position="87"/>
    </location>
</feature>
<dbReference type="Proteomes" id="UP000471753">
    <property type="component" value="Unassembled WGS sequence"/>
</dbReference>
<dbReference type="InterPro" id="IPR002559">
    <property type="entry name" value="Transposase_11"/>
</dbReference>
<proteinExistence type="predicted"/>
<feature type="compositionally biased region" description="Basic residues" evidence="1">
    <location>
        <begin position="62"/>
        <end position="74"/>
    </location>
</feature>
<protein>
    <submittedName>
        <fullName evidence="3">Transposase</fullName>
    </submittedName>
</protein>
<dbReference type="GO" id="GO:0004803">
    <property type="term" value="F:transposase activity"/>
    <property type="evidence" value="ECO:0007669"/>
    <property type="project" value="InterPro"/>
</dbReference>
<dbReference type="EMBL" id="WUFT01000008">
    <property type="protein sequence ID" value="NEJ71810.1"/>
    <property type="molecule type" value="Genomic_DNA"/>
</dbReference>
<comment type="caution">
    <text evidence="3">The sequence shown here is derived from an EMBL/GenBank/DDBJ whole genome shotgun (WGS) entry which is preliminary data.</text>
</comment>
<organism evidence="3 4">
    <name type="scientific">Rhizobium phaseoli</name>
    <dbReference type="NCBI Taxonomy" id="396"/>
    <lineage>
        <taxon>Bacteria</taxon>
        <taxon>Pseudomonadati</taxon>
        <taxon>Pseudomonadota</taxon>
        <taxon>Alphaproteobacteria</taxon>
        <taxon>Hyphomicrobiales</taxon>
        <taxon>Rhizobiaceae</taxon>
        <taxon>Rhizobium/Agrobacterium group</taxon>
        <taxon>Rhizobium</taxon>
    </lineage>
</organism>
<evidence type="ECO:0000313" key="4">
    <source>
        <dbReference type="Proteomes" id="UP000471753"/>
    </source>
</evidence>
<dbReference type="RefSeq" id="WP_164010772.1">
    <property type="nucleotide sequence ID" value="NZ_WUFT01000008.1"/>
</dbReference>
<dbReference type="Pfam" id="PF01609">
    <property type="entry name" value="DDE_Tnp_1"/>
    <property type="match status" value="1"/>
</dbReference>
<evidence type="ECO:0000256" key="1">
    <source>
        <dbReference type="SAM" id="MobiDB-lite"/>
    </source>
</evidence>
<name>A0A7K3UDT1_9HYPH</name>